<dbReference type="Pfam" id="PF01842">
    <property type="entry name" value="ACT"/>
    <property type="match status" value="1"/>
</dbReference>
<evidence type="ECO:0000256" key="3">
    <source>
        <dbReference type="ARBA" id="ARBA00005854"/>
    </source>
</evidence>
<dbReference type="CDD" id="cd04902">
    <property type="entry name" value="ACT_3PGDH-xct"/>
    <property type="match status" value="1"/>
</dbReference>
<dbReference type="GO" id="GO:0006564">
    <property type="term" value="P:L-serine biosynthetic process"/>
    <property type="evidence" value="ECO:0007669"/>
    <property type="project" value="UniProtKB-UniRule"/>
</dbReference>
<dbReference type="CDD" id="cd12173">
    <property type="entry name" value="PGDH_4"/>
    <property type="match status" value="1"/>
</dbReference>
<dbReference type="PANTHER" id="PTHR42938:SF47">
    <property type="entry name" value="HYDROXYPYRUVATE REDUCTASE"/>
    <property type="match status" value="1"/>
</dbReference>
<dbReference type="Pfam" id="PF19304">
    <property type="entry name" value="PGDH_inter"/>
    <property type="match status" value="1"/>
</dbReference>
<dbReference type="InterPro" id="IPR006140">
    <property type="entry name" value="D-isomer_DH_NAD-bd"/>
</dbReference>
<gene>
    <name evidence="11" type="primary">serA</name>
    <name evidence="11" type="ORF">CLIT_5c01350</name>
</gene>
<comment type="similarity">
    <text evidence="3 9">Belongs to the D-isomer specific 2-hydroxyacid dehydrogenase family.</text>
</comment>
<dbReference type="SUPFAM" id="SSF143548">
    <property type="entry name" value="Serine metabolism enzymes domain"/>
    <property type="match status" value="1"/>
</dbReference>
<keyword evidence="12" id="KW-1185">Reference proteome</keyword>
<keyword evidence="5 9" id="KW-0560">Oxidoreductase</keyword>
<dbReference type="Pfam" id="PF00389">
    <property type="entry name" value="2-Hacid_dh"/>
    <property type="match status" value="1"/>
</dbReference>
<dbReference type="Gene3D" id="3.30.70.260">
    <property type="match status" value="1"/>
</dbReference>
<comment type="pathway">
    <text evidence="2 9">Amino-acid biosynthesis; L-serine biosynthesis; L-serine from 3-phospho-D-glycerate: step 1/3.</text>
</comment>
<dbReference type="OrthoDB" id="9805416at2"/>
<dbReference type="AlphaFoldDB" id="A0A069RH86"/>
<evidence type="ECO:0000256" key="6">
    <source>
        <dbReference type="ARBA" id="ARBA00023027"/>
    </source>
</evidence>
<feature type="domain" description="ACT" evidence="10">
    <location>
        <begin position="457"/>
        <end position="529"/>
    </location>
</feature>
<dbReference type="FunFam" id="3.30.70.260:FF:000008">
    <property type="entry name" value="D-3-phosphoglycerate dehydrogenase, chloroplastic"/>
    <property type="match status" value="1"/>
</dbReference>
<name>A0A069RH86_PEPLI</name>
<comment type="catalytic activity">
    <reaction evidence="8 9">
        <text>(2R)-3-phosphoglycerate + NAD(+) = 3-phosphooxypyruvate + NADH + H(+)</text>
        <dbReference type="Rhea" id="RHEA:12641"/>
        <dbReference type="ChEBI" id="CHEBI:15378"/>
        <dbReference type="ChEBI" id="CHEBI:18110"/>
        <dbReference type="ChEBI" id="CHEBI:57540"/>
        <dbReference type="ChEBI" id="CHEBI:57945"/>
        <dbReference type="ChEBI" id="CHEBI:58272"/>
        <dbReference type="EC" id="1.1.1.95"/>
    </reaction>
</comment>
<keyword evidence="9" id="KW-0718">Serine biosynthesis</keyword>
<reference evidence="11 12" key="1">
    <citation type="submission" date="2014-03" db="EMBL/GenBank/DDBJ databases">
        <title>Genome sequence of Clostridium litorale W6, DSM 5388.</title>
        <authorList>
            <person name="Poehlein A."/>
            <person name="Jagirdar A."/>
            <person name="Khonsari B."/>
            <person name="Chibani C.M."/>
            <person name="Gutierrez Gutierrez D.A."/>
            <person name="Davydova E."/>
            <person name="Alghaithi H.S."/>
            <person name="Nair K.P."/>
            <person name="Dhamotharan K."/>
            <person name="Chandran L."/>
            <person name="G W."/>
            <person name="Daniel R."/>
        </authorList>
    </citation>
    <scope>NUCLEOTIDE SEQUENCE [LARGE SCALE GENOMIC DNA]</scope>
    <source>
        <strain evidence="11 12">W6</strain>
    </source>
</reference>
<evidence type="ECO:0000259" key="10">
    <source>
        <dbReference type="PROSITE" id="PS51671"/>
    </source>
</evidence>
<dbReference type="Proteomes" id="UP000027946">
    <property type="component" value="Unassembled WGS sequence"/>
</dbReference>
<dbReference type="SUPFAM" id="SSF51735">
    <property type="entry name" value="NAD(P)-binding Rossmann-fold domains"/>
    <property type="match status" value="1"/>
</dbReference>
<dbReference type="InterPro" id="IPR002912">
    <property type="entry name" value="ACT_dom"/>
</dbReference>
<dbReference type="PROSITE" id="PS00671">
    <property type="entry name" value="D_2_HYDROXYACID_DH_3"/>
    <property type="match status" value="1"/>
</dbReference>
<dbReference type="STRING" id="1121324.CLIT_5c01350"/>
<evidence type="ECO:0000313" key="11">
    <source>
        <dbReference type="EMBL" id="KDR96123.1"/>
    </source>
</evidence>
<protein>
    <recommendedName>
        <fullName evidence="4 9">D-3-phosphoglycerate dehydrogenase</fullName>
        <ecNumber evidence="9">1.1.1.95</ecNumber>
    </recommendedName>
</protein>
<dbReference type="InterPro" id="IPR029009">
    <property type="entry name" value="ASB_dom_sf"/>
</dbReference>
<dbReference type="PROSITE" id="PS00065">
    <property type="entry name" value="D_2_HYDROXYACID_DH_1"/>
    <property type="match status" value="1"/>
</dbReference>
<accession>A0A069RH86</accession>
<dbReference type="EC" id="1.1.1.95" evidence="9"/>
<dbReference type="InterPro" id="IPR036291">
    <property type="entry name" value="NAD(P)-bd_dom_sf"/>
</dbReference>
<sequence>MTMKKVLITETINEEGINLLKEKFHVDLINGITKEELKEIIGEYDALIVRSNPKIDEDVIKNAKKLKIIGRAGNGIDNISLDAATKRGIVVANTPDSNSMSACELAIGLILNQSRNIAQADAHLKGGGWNRDRFMGTELYGKTIGIIGLGRIGSLLARRMAAFGMNVIAYDPYISDERFERFGARKKEHLRELLEEADFITVHTPKTTETIGMIGEDEISLMKDGVRIVNAARGGIIDEKALYRGLEEGKVASAGLDVHQVEPCENNPLVCLPNVVVTPHIGATTIEAQQNVGRSVADQVIKGLAGEIVPNAVNLPTIHRDELKSIKPYINLVEKLGMIYFQFCSDPIDFVDIKYWGDIANQDTEMIDIAFLKGLLEPVVKEKVNYINARMLAEERGIKIRKRKDNKPYNNYTELISVSIRHKNGEFTISGNLSGKQEGKIVEIQGYEVDVHPSQYMLFIQNADVPGVVGSVGRVLGEESINIATMQVGRNVRGEKALMVLNVDDRVEDGTLRKLVDEANMIWAKSIQL</sequence>
<dbReference type="InterPro" id="IPR006139">
    <property type="entry name" value="D-isomer_2_OHA_DH_cat_dom"/>
</dbReference>
<evidence type="ECO:0000256" key="7">
    <source>
        <dbReference type="ARBA" id="ARBA00048126"/>
    </source>
</evidence>
<dbReference type="GO" id="GO:0004617">
    <property type="term" value="F:phosphoglycerate dehydrogenase activity"/>
    <property type="evidence" value="ECO:0007669"/>
    <property type="project" value="UniProtKB-UniRule"/>
</dbReference>
<keyword evidence="9" id="KW-0028">Amino-acid biosynthesis</keyword>
<keyword evidence="6 9" id="KW-0520">NAD</keyword>
<dbReference type="NCBIfam" id="TIGR01327">
    <property type="entry name" value="PGDH"/>
    <property type="match status" value="1"/>
</dbReference>
<evidence type="ECO:0000313" key="12">
    <source>
        <dbReference type="Proteomes" id="UP000027946"/>
    </source>
</evidence>
<dbReference type="InterPro" id="IPR029753">
    <property type="entry name" value="D-isomer_DH_CS"/>
</dbReference>
<evidence type="ECO:0000256" key="4">
    <source>
        <dbReference type="ARBA" id="ARBA00021582"/>
    </source>
</evidence>
<dbReference type="FunFam" id="3.40.50.720:FF:000021">
    <property type="entry name" value="D-3-phosphoglycerate dehydrogenase"/>
    <property type="match status" value="1"/>
</dbReference>
<dbReference type="eggNOG" id="COG0111">
    <property type="taxonomic scope" value="Bacteria"/>
</dbReference>
<organism evidence="11 12">
    <name type="scientific">Peptoclostridium litorale DSM 5388</name>
    <dbReference type="NCBI Taxonomy" id="1121324"/>
    <lineage>
        <taxon>Bacteria</taxon>
        <taxon>Bacillati</taxon>
        <taxon>Bacillota</taxon>
        <taxon>Clostridia</taxon>
        <taxon>Peptostreptococcales</taxon>
        <taxon>Peptoclostridiaceae</taxon>
        <taxon>Peptoclostridium</taxon>
    </lineage>
</organism>
<comment type="function">
    <text evidence="1">Catalyzes the reversible oxidation of 3-phospho-D-glycerate to 3-phosphonooxypyruvate, the first step of the phosphorylated L-serine biosynthesis pathway. Also catalyzes the reversible oxidation of 2-hydroxyglutarate to 2-oxoglutarate.</text>
</comment>
<dbReference type="InterPro" id="IPR029752">
    <property type="entry name" value="D-isomer_DH_CS1"/>
</dbReference>
<evidence type="ECO:0000256" key="2">
    <source>
        <dbReference type="ARBA" id="ARBA00005216"/>
    </source>
</evidence>
<evidence type="ECO:0000256" key="8">
    <source>
        <dbReference type="ARBA" id="ARBA00048731"/>
    </source>
</evidence>
<dbReference type="RefSeq" id="WP_077216467.1">
    <property type="nucleotide sequence ID" value="NZ_FSRH01000007.1"/>
</dbReference>
<dbReference type="EMBL" id="JJMM01000005">
    <property type="protein sequence ID" value="KDR96123.1"/>
    <property type="molecule type" value="Genomic_DNA"/>
</dbReference>
<dbReference type="PROSITE" id="PS51671">
    <property type="entry name" value="ACT"/>
    <property type="match status" value="1"/>
</dbReference>
<dbReference type="SUPFAM" id="SSF52283">
    <property type="entry name" value="Formate/glycerate dehydrogenase catalytic domain-like"/>
    <property type="match status" value="1"/>
</dbReference>
<dbReference type="UniPathway" id="UPA00135">
    <property type="reaction ID" value="UER00196"/>
</dbReference>
<evidence type="ECO:0000256" key="9">
    <source>
        <dbReference type="RuleBase" id="RU363003"/>
    </source>
</evidence>
<dbReference type="Gene3D" id="3.40.50.720">
    <property type="entry name" value="NAD(P)-binding Rossmann-like Domain"/>
    <property type="match status" value="2"/>
</dbReference>
<dbReference type="PANTHER" id="PTHR42938">
    <property type="entry name" value="FORMATE DEHYDROGENASE 1"/>
    <property type="match status" value="1"/>
</dbReference>
<dbReference type="InterPro" id="IPR045865">
    <property type="entry name" value="ACT-like_dom_sf"/>
</dbReference>
<comment type="catalytic activity">
    <reaction evidence="7">
        <text>(R)-2-hydroxyglutarate + NAD(+) = 2-oxoglutarate + NADH + H(+)</text>
        <dbReference type="Rhea" id="RHEA:49612"/>
        <dbReference type="ChEBI" id="CHEBI:15378"/>
        <dbReference type="ChEBI" id="CHEBI:15801"/>
        <dbReference type="ChEBI" id="CHEBI:16810"/>
        <dbReference type="ChEBI" id="CHEBI:57540"/>
        <dbReference type="ChEBI" id="CHEBI:57945"/>
        <dbReference type="EC" id="1.1.1.399"/>
    </reaction>
</comment>
<dbReference type="GO" id="GO:0051287">
    <property type="term" value="F:NAD binding"/>
    <property type="evidence" value="ECO:0007669"/>
    <property type="project" value="UniProtKB-UniRule"/>
</dbReference>
<dbReference type="InterPro" id="IPR006236">
    <property type="entry name" value="PGDH"/>
</dbReference>
<evidence type="ECO:0000256" key="5">
    <source>
        <dbReference type="ARBA" id="ARBA00023002"/>
    </source>
</evidence>
<evidence type="ECO:0000256" key="1">
    <source>
        <dbReference type="ARBA" id="ARBA00003800"/>
    </source>
</evidence>
<dbReference type="Pfam" id="PF02826">
    <property type="entry name" value="2-Hacid_dh_C"/>
    <property type="match status" value="1"/>
</dbReference>
<comment type="caution">
    <text evidence="11">The sequence shown here is derived from an EMBL/GenBank/DDBJ whole genome shotgun (WGS) entry which is preliminary data.</text>
</comment>
<proteinExistence type="inferred from homology"/>
<dbReference type="Gene3D" id="3.30.1330.90">
    <property type="entry name" value="D-3-phosphoglycerate dehydrogenase, domain 3"/>
    <property type="match status" value="1"/>
</dbReference>
<dbReference type="PROSITE" id="PS00670">
    <property type="entry name" value="D_2_HYDROXYACID_DH_2"/>
    <property type="match status" value="1"/>
</dbReference>
<dbReference type="FunFam" id="3.30.1330.90:FF:000003">
    <property type="entry name" value="D-3-phosphoglycerate dehydrogenase"/>
    <property type="match status" value="1"/>
</dbReference>
<dbReference type="SUPFAM" id="SSF55021">
    <property type="entry name" value="ACT-like"/>
    <property type="match status" value="1"/>
</dbReference>
<dbReference type="InterPro" id="IPR045626">
    <property type="entry name" value="PGDH_ASB_dom"/>
</dbReference>